<protein>
    <recommendedName>
        <fullName evidence="4">YqaJ viral recombinase domain-containing protein</fullName>
    </recommendedName>
</protein>
<reference evidence="2 3" key="1">
    <citation type="submission" date="2023-02" db="EMBL/GenBank/DDBJ databases">
        <title>LHISI_Scaffold_Assembly.</title>
        <authorList>
            <person name="Stuart O.P."/>
            <person name="Cleave R."/>
            <person name="Magrath M.J.L."/>
            <person name="Mikheyev A.S."/>
        </authorList>
    </citation>
    <scope>NUCLEOTIDE SEQUENCE [LARGE SCALE GENOMIC DNA]</scope>
    <source>
        <strain evidence="2">Daus_M_001</strain>
        <tissue evidence="2">Leg muscle</tissue>
    </source>
</reference>
<dbReference type="Proteomes" id="UP001159363">
    <property type="component" value="Chromosome 2"/>
</dbReference>
<keyword evidence="3" id="KW-1185">Reference proteome</keyword>
<dbReference type="SUPFAM" id="SSF52980">
    <property type="entry name" value="Restriction endonuclease-like"/>
    <property type="match status" value="1"/>
</dbReference>
<organism evidence="2 3">
    <name type="scientific">Dryococelus australis</name>
    <dbReference type="NCBI Taxonomy" id="614101"/>
    <lineage>
        <taxon>Eukaryota</taxon>
        <taxon>Metazoa</taxon>
        <taxon>Ecdysozoa</taxon>
        <taxon>Arthropoda</taxon>
        <taxon>Hexapoda</taxon>
        <taxon>Insecta</taxon>
        <taxon>Pterygota</taxon>
        <taxon>Neoptera</taxon>
        <taxon>Polyneoptera</taxon>
        <taxon>Phasmatodea</taxon>
        <taxon>Verophasmatodea</taxon>
        <taxon>Anareolatae</taxon>
        <taxon>Phasmatidae</taxon>
        <taxon>Eurycanthinae</taxon>
        <taxon>Dryococelus</taxon>
    </lineage>
</organism>
<dbReference type="InterPro" id="IPR051703">
    <property type="entry name" value="NF-kappa-B_Signaling_Reg"/>
</dbReference>
<evidence type="ECO:0000313" key="3">
    <source>
        <dbReference type="Proteomes" id="UP001159363"/>
    </source>
</evidence>
<evidence type="ECO:0008006" key="4">
    <source>
        <dbReference type="Google" id="ProtNLM"/>
    </source>
</evidence>
<proteinExistence type="predicted"/>
<evidence type="ECO:0000313" key="2">
    <source>
        <dbReference type="EMBL" id="KAJ8893246.1"/>
    </source>
</evidence>
<dbReference type="Gene3D" id="3.90.320.10">
    <property type="match status" value="1"/>
</dbReference>
<dbReference type="EMBL" id="JARBHB010000002">
    <property type="protein sequence ID" value="KAJ8893246.1"/>
    <property type="molecule type" value="Genomic_DNA"/>
</dbReference>
<dbReference type="PANTHER" id="PTHR46609">
    <property type="entry name" value="EXONUCLEASE, PHAGE-TYPE/RECB, C-TERMINAL DOMAIN-CONTAINING PROTEIN"/>
    <property type="match status" value="1"/>
</dbReference>
<sequence length="200" mass="23018">MDSKRKAVLEMPRNNVTRRKTNQAPVISVTDKYYRPSSQKTDLPADEYEEAKKQLLHKLPSTAEHGTFLQRDGERWEEVRRRVLTASNFGTVCRLLPNTPCVKLVVTLDEVETKLSVEIKPCGMFLDQDIRYLGATPNGIIYSYGIVEVKCPSLAKFISHDDATLSRKFTFWTVKKKKSVDVINKKHKCYYQIQSQLHVP</sequence>
<dbReference type="PANTHER" id="PTHR46609:SF8">
    <property type="entry name" value="YQAJ VIRAL RECOMBINASE DOMAIN-CONTAINING PROTEIN"/>
    <property type="match status" value="1"/>
</dbReference>
<accession>A0ABQ9I9C1</accession>
<dbReference type="InterPro" id="IPR011604">
    <property type="entry name" value="PDDEXK-like_dom_sf"/>
</dbReference>
<feature type="region of interest" description="Disordered" evidence="1">
    <location>
        <begin position="1"/>
        <end position="24"/>
    </location>
</feature>
<comment type="caution">
    <text evidence="2">The sequence shown here is derived from an EMBL/GenBank/DDBJ whole genome shotgun (WGS) entry which is preliminary data.</text>
</comment>
<evidence type="ECO:0000256" key="1">
    <source>
        <dbReference type="SAM" id="MobiDB-lite"/>
    </source>
</evidence>
<name>A0ABQ9I9C1_9NEOP</name>
<gene>
    <name evidence="2" type="ORF">PR048_005836</name>
</gene>
<dbReference type="InterPro" id="IPR011335">
    <property type="entry name" value="Restrct_endonuc-II-like"/>
</dbReference>